<dbReference type="InterPro" id="IPR011006">
    <property type="entry name" value="CheY-like_superfamily"/>
</dbReference>
<dbReference type="PROSITE" id="PS50110">
    <property type="entry name" value="RESPONSE_REGULATORY"/>
    <property type="match status" value="1"/>
</dbReference>
<dbReference type="SUPFAM" id="SSF52172">
    <property type="entry name" value="CheY-like"/>
    <property type="match status" value="1"/>
</dbReference>
<dbReference type="RefSeq" id="WP_283423066.1">
    <property type="nucleotide sequence ID" value="NZ_FXTZ01000011.1"/>
</dbReference>
<reference evidence="3 4" key="1">
    <citation type="submission" date="2017-05" db="EMBL/GenBank/DDBJ databases">
        <authorList>
            <person name="Varghese N."/>
            <person name="Submissions S."/>
        </authorList>
    </citation>
    <scope>NUCLEOTIDE SEQUENCE [LARGE SCALE GENOMIC DNA]</scope>
    <source>
        <strain evidence="3 4">DSM 28214</strain>
    </source>
</reference>
<keyword evidence="4" id="KW-1185">Reference proteome</keyword>
<organism evidence="3 4">
    <name type="scientific">Chryseobacterium profundimaris</name>
    <dbReference type="NCBI Taxonomy" id="1387275"/>
    <lineage>
        <taxon>Bacteria</taxon>
        <taxon>Pseudomonadati</taxon>
        <taxon>Bacteroidota</taxon>
        <taxon>Flavobacteriia</taxon>
        <taxon>Flavobacteriales</taxon>
        <taxon>Weeksellaceae</taxon>
        <taxon>Chryseobacterium group</taxon>
        <taxon>Chryseobacterium</taxon>
    </lineage>
</organism>
<gene>
    <name evidence="3" type="ORF">SAMN06264346_111138</name>
</gene>
<comment type="caution">
    <text evidence="3">The sequence shown here is derived from an EMBL/GenBank/DDBJ whole genome shotgun (WGS) entry which is preliminary data.</text>
</comment>
<evidence type="ECO:0000256" key="1">
    <source>
        <dbReference type="PROSITE-ProRule" id="PRU00169"/>
    </source>
</evidence>
<name>A0ABY1P975_9FLAO</name>
<dbReference type="InterPro" id="IPR001789">
    <property type="entry name" value="Sig_transdc_resp-reg_receiver"/>
</dbReference>
<feature type="domain" description="Response regulatory" evidence="2">
    <location>
        <begin position="7"/>
        <end position="128"/>
    </location>
</feature>
<accession>A0ABY1P975</accession>
<evidence type="ECO:0000313" key="3">
    <source>
        <dbReference type="EMBL" id="SMP29310.1"/>
    </source>
</evidence>
<protein>
    <submittedName>
        <fullName evidence="3">Response regulator receiver domain-containing protein</fullName>
    </submittedName>
</protein>
<evidence type="ECO:0000313" key="4">
    <source>
        <dbReference type="Proteomes" id="UP001157960"/>
    </source>
</evidence>
<dbReference type="Gene3D" id="3.40.50.2300">
    <property type="match status" value="1"/>
</dbReference>
<comment type="caution">
    <text evidence="1">Lacks conserved residue(s) required for the propagation of feature annotation.</text>
</comment>
<dbReference type="Proteomes" id="UP001157960">
    <property type="component" value="Unassembled WGS sequence"/>
</dbReference>
<dbReference type="EMBL" id="FXTZ01000011">
    <property type="protein sequence ID" value="SMP29310.1"/>
    <property type="molecule type" value="Genomic_DNA"/>
</dbReference>
<evidence type="ECO:0000259" key="2">
    <source>
        <dbReference type="PROSITE" id="PS50110"/>
    </source>
</evidence>
<sequence>MKKEYLNVILADPDEGNLILLKNILQEFKIQVKIKVFSDGKVLMDHLKANAVTPEVLFMNYILPLKSSLQCMHEIKSDRRFDPMTTIVYSGNLSAEEEEEEIFINGINVFMKKPDNYRDMKKKVTDIISITWQYHTSGLNKNNFIMKV</sequence>
<proteinExistence type="predicted"/>